<name>A0A6J7MZ88_9ZZZZ</name>
<keyword evidence="1" id="KW-0472">Membrane</keyword>
<dbReference type="EMBL" id="CAFBOM010000075">
    <property type="protein sequence ID" value="CAB4983094.1"/>
    <property type="molecule type" value="Genomic_DNA"/>
</dbReference>
<sequence>MVARTVFVVVLITVTVPEPLLALYRRVPARLSAGRYGLAPTGTVATTAPAAVSMTEMVPDV</sequence>
<gene>
    <name evidence="2" type="ORF">UFOPK3957_00577</name>
</gene>
<keyword evidence="1" id="KW-0812">Transmembrane</keyword>
<proteinExistence type="predicted"/>
<dbReference type="AlphaFoldDB" id="A0A6J7MZ88"/>
<evidence type="ECO:0000313" key="2">
    <source>
        <dbReference type="EMBL" id="CAB4983094.1"/>
    </source>
</evidence>
<keyword evidence="1" id="KW-1133">Transmembrane helix</keyword>
<accession>A0A6J7MZ88</accession>
<organism evidence="2">
    <name type="scientific">freshwater metagenome</name>
    <dbReference type="NCBI Taxonomy" id="449393"/>
    <lineage>
        <taxon>unclassified sequences</taxon>
        <taxon>metagenomes</taxon>
        <taxon>ecological metagenomes</taxon>
    </lineage>
</organism>
<feature type="transmembrane region" description="Helical" evidence="1">
    <location>
        <begin position="6"/>
        <end position="24"/>
    </location>
</feature>
<reference evidence="2" key="1">
    <citation type="submission" date="2020-05" db="EMBL/GenBank/DDBJ databases">
        <authorList>
            <person name="Chiriac C."/>
            <person name="Salcher M."/>
            <person name="Ghai R."/>
            <person name="Kavagutti S V."/>
        </authorList>
    </citation>
    <scope>NUCLEOTIDE SEQUENCE</scope>
</reference>
<evidence type="ECO:0000256" key="1">
    <source>
        <dbReference type="SAM" id="Phobius"/>
    </source>
</evidence>
<protein>
    <submittedName>
        <fullName evidence="2">Unannotated protein</fullName>
    </submittedName>
</protein>